<dbReference type="RefSeq" id="WP_153536848.1">
    <property type="nucleotide sequence ID" value="NZ_WEGH01000003.1"/>
</dbReference>
<dbReference type="AlphaFoldDB" id="A0A7K0C167"/>
<sequence>MDLSIVEWHKSRRSSEQGDQCIELAAIHGAVAVCDSKDPAGPKLLIERADFRHFGNALKNI</sequence>
<proteinExistence type="predicted"/>
<dbReference type="Proteomes" id="UP000487268">
    <property type="component" value="Unassembled WGS sequence"/>
</dbReference>
<organism evidence="2 3">
    <name type="scientific">Actinomadura macrotermitis</name>
    <dbReference type="NCBI Taxonomy" id="2585200"/>
    <lineage>
        <taxon>Bacteria</taxon>
        <taxon>Bacillati</taxon>
        <taxon>Actinomycetota</taxon>
        <taxon>Actinomycetes</taxon>
        <taxon>Streptosporangiales</taxon>
        <taxon>Thermomonosporaceae</taxon>
        <taxon>Actinomadura</taxon>
    </lineage>
</organism>
<protein>
    <recommendedName>
        <fullName evidence="1">DUF397 domain-containing protein</fullName>
    </recommendedName>
</protein>
<dbReference type="EMBL" id="WEGH01000003">
    <property type="protein sequence ID" value="MQY07187.1"/>
    <property type="molecule type" value="Genomic_DNA"/>
</dbReference>
<reference evidence="2 3" key="1">
    <citation type="submission" date="2019-10" db="EMBL/GenBank/DDBJ databases">
        <title>Actinomadura rubteroloni sp. nov. and Actinomadura macrotermitis sp. nov., isolated from the gut of fungus growing-termite Macrotermes natalensis.</title>
        <authorList>
            <person name="Benndorf R."/>
            <person name="Martin K."/>
            <person name="Kuefner M."/>
            <person name="De Beer W."/>
            <person name="Kaster A.-K."/>
            <person name="Vollmers J."/>
            <person name="Poulsen M."/>
            <person name="Beemelmanns C."/>
        </authorList>
    </citation>
    <scope>NUCLEOTIDE SEQUENCE [LARGE SCALE GENOMIC DNA]</scope>
    <source>
        <strain evidence="2 3">RB68</strain>
    </source>
</reference>
<dbReference type="InterPro" id="IPR007278">
    <property type="entry name" value="DUF397"/>
</dbReference>
<dbReference type="OrthoDB" id="3483392at2"/>
<accession>A0A7K0C167</accession>
<name>A0A7K0C167_9ACTN</name>
<evidence type="ECO:0000313" key="2">
    <source>
        <dbReference type="EMBL" id="MQY07187.1"/>
    </source>
</evidence>
<evidence type="ECO:0000313" key="3">
    <source>
        <dbReference type="Proteomes" id="UP000487268"/>
    </source>
</evidence>
<feature type="domain" description="DUF397" evidence="1">
    <location>
        <begin position="7"/>
        <end position="59"/>
    </location>
</feature>
<keyword evidence="3" id="KW-1185">Reference proteome</keyword>
<gene>
    <name evidence="2" type="ORF">ACRB68_52860</name>
</gene>
<evidence type="ECO:0000259" key="1">
    <source>
        <dbReference type="Pfam" id="PF04149"/>
    </source>
</evidence>
<comment type="caution">
    <text evidence="2">The sequence shown here is derived from an EMBL/GenBank/DDBJ whole genome shotgun (WGS) entry which is preliminary data.</text>
</comment>
<dbReference type="Pfam" id="PF04149">
    <property type="entry name" value="DUF397"/>
    <property type="match status" value="1"/>
</dbReference>